<evidence type="ECO:0000259" key="9">
    <source>
        <dbReference type="Pfam" id="PF01095"/>
    </source>
</evidence>
<accession>W9QFB9</accession>
<reference evidence="11" key="1">
    <citation type="submission" date="2013-01" db="EMBL/GenBank/DDBJ databases">
        <title>Draft Genome Sequence of a Mulberry Tree, Morus notabilis C.K. Schneid.</title>
        <authorList>
            <person name="He N."/>
            <person name="Zhao S."/>
        </authorList>
    </citation>
    <scope>NUCLEOTIDE SEQUENCE</scope>
</reference>
<dbReference type="PANTHER" id="PTHR31321:SF57">
    <property type="entry name" value="PECTINESTERASE 53-RELATED"/>
    <property type="match status" value="1"/>
</dbReference>
<evidence type="ECO:0000256" key="2">
    <source>
        <dbReference type="ARBA" id="ARBA00005184"/>
    </source>
</evidence>
<keyword evidence="7 8" id="KW-0063">Aspartyl esterase</keyword>
<evidence type="ECO:0000256" key="5">
    <source>
        <dbReference type="ARBA" id="ARBA00022512"/>
    </source>
</evidence>
<comment type="catalytic activity">
    <reaction evidence="8">
        <text>[(1-&gt;4)-alpha-D-galacturonosyl methyl ester](n) + n H2O = [(1-&gt;4)-alpha-D-galacturonosyl](n) + n methanol + n H(+)</text>
        <dbReference type="Rhea" id="RHEA:22380"/>
        <dbReference type="Rhea" id="RHEA-COMP:14570"/>
        <dbReference type="Rhea" id="RHEA-COMP:14573"/>
        <dbReference type="ChEBI" id="CHEBI:15377"/>
        <dbReference type="ChEBI" id="CHEBI:15378"/>
        <dbReference type="ChEBI" id="CHEBI:17790"/>
        <dbReference type="ChEBI" id="CHEBI:140522"/>
        <dbReference type="ChEBI" id="CHEBI:140523"/>
        <dbReference type="EC" id="3.1.1.11"/>
    </reaction>
</comment>
<keyword evidence="5 8" id="KW-0134">Cell wall</keyword>
<keyword evidence="8" id="KW-0961">Cell wall biogenesis/degradation</keyword>
<evidence type="ECO:0000256" key="6">
    <source>
        <dbReference type="ARBA" id="ARBA00022801"/>
    </source>
</evidence>
<evidence type="ECO:0000256" key="8">
    <source>
        <dbReference type="RuleBase" id="RU000589"/>
    </source>
</evidence>
<dbReference type="STRING" id="981085.W9QFB9"/>
<gene>
    <name evidence="10" type="ORF">L484_012492</name>
</gene>
<dbReference type="EMBL" id="KE343526">
    <property type="protein sequence ID" value="EXB32763.1"/>
    <property type="molecule type" value="Genomic_DNA"/>
</dbReference>
<dbReference type="SUPFAM" id="SSF51126">
    <property type="entry name" value="Pectin lyase-like"/>
    <property type="match status" value="1"/>
</dbReference>
<organism evidence="10 11">
    <name type="scientific">Morus notabilis</name>
    <dbReference type="NCBI Taxonomy" id="981085"/>
    <lineage>
        <taxon>Eukaryota</taxon>
        <taxon>Viridiplantae</taxon>
        <taxon>Streptophyta</taxon>
        <taxon>Embryophyta</taxon>
        <taxon>Tracheophyta</taxon>
        <taxon>Spermatophyta</taxon>
        <taxon>Magnoliopsida</taxon>
        <taxon>eudicotyledons</taxon>
        <taxon>Gunneridae</taxon>
        <taxon>Pentapetalae</taxon>
        <taxon>rosids</taxon>
        <taxon>fabids</taxon>
        <taxon>Rosales</taxon>
        <taxon>Moraceae</taxon>
        <taxon>Moreae</taxon>
        <taxon>Morus</taxon>
    </lineage>
</organism>
<dbReference type="PANTHER" id="PTHR31321">
    <property type="entry name" value="ACYL-COA THIOESTER HYDROLASE YBHC-RELATED"/>
    <property type="match status" value="1"/>
</dbReference>
<evidence type="ECO:0000313" key="11">
    <source>
        <dbReference type="Proteomes" id="UP000030645"/>
    </source>
</evidence>
<evidence type="ECO:0000256" key="7">
    <source>
        <dbReference type="ARBA" id="ARBA00023085"/>
    </source>
</evidence>
<feature type="signal peptide" evidence="8">
    <location>
        <begin position="1"/>
        <end position="27"/>
    </location>
</feature>
<evidence type="ECO:0000256" key="4">
    <source>
        <dbReference type="ARBA" id="ARBA00013229"/>
    </source>
</evidence>
<keyword evidence="8" id="KW-0964">Secreted</keyword>
<keyword evidence="6 8" id="KW-0378">Hydrolase</keyword>
<dbReference type="EC" id="3.1.1.11" evidence="4 8"/>
<keyword evidence="8" id="KW-0732">Signal</keyword>
<dbReference type="InterPro" id="IPR011050">
    <property type="entry name" value="Pectin_lyase_fold/virulence"/>
</dbReference>
<keyword evidence="11" id="KW-1185">Reference proteome</keyword>
<comment type="subcellular location">
    <subcellularLocation>
        <location evidence="1 8">Secreted</location>
        <location evidence="1 8">Cell wall</location>
    </subcellularLocation>
</comment>
<comment type="similarity">
    <text evidence="3">Belongs to the pectinesterase family.</text>
</comment>
<proteinExistence type="inferred from homology"/>
<dbReference type="AlphaFoldDB" id="W9QFB9"/>
<dbReference type="GO" id="GO:0042545">
    <property type="term" value="P:cell wall modification"/>
    <property type="evidence" value="ECO:0007669"/>
    <property type="project" value="UniProtKB-UniRule"/>
</dbReference>
<dbReference type="Pfam" id="PF01095">
    <property type="entry name" value="Pectinesterase"/>
    <property type="match status" value="1"/>
</dbReference>
<comment type="pathway">
    <text evidence="2 8">Glycan metabolism; pectin degradation; 2-dehydro-3-deoxy-D-gluconate from pectin: step 1/5.</text>
</comment>
<feature type="domain" description="Pectinesterase catalytic" evidence="9">
    <location>
        <begin position="36"/>
        <end position="118"/>
    </location>
</feature>
<evidence type="ECO:0000256" key="1">
    <source>
        <dbReference type="ARBA" id="ARBA00004191"/>
    </source>
</evidence>
<dbReference type="UniPathway" id="UPA00545">
    <property type="reaction ID" value="UER00823"/>
</dbReference>
<dbReference type="PROSITE" id="PS00800">
    <property type="entry name" value="PECTINESTERASE_1"/>
    <property type="match status" value="1"/>
</dbReference>
<dbReference type="Proteomes" id="UP000030645">
    <property type="component" value="Unassembled WGS sequence"/>
</dbReference>
<evidence type="ECO:0000256" key="3">
    <source>
        <dbReference type="ARBA" id="ARBA00008891"/>
    </source>
</evidence>
<dbReference type="GO" id="GO:0045490">
    <property type="term" value="P:pectin catabolic process"/>
    <property type="evidence" value="ECO:0007669"/>
    <property type="project" value="UniProtKB-UniRule"/>
</dbReference>
<dbReference type="GO" id="GO:0030599">
    <property type="term" value="F:pectinesterase activity"/>
    <property type="evidence" value="ECO:0007669"/>
    <property type="project" value="UniProtKB-UniRule"/>
</dbReference>
<dbReference type="InterPro" id="IPR000070">
    <property type="entry name" value="Pectinesterase_cat"/>
</dbReference>
<sequence>MGSSSSKNTTCFLVLLMLLFIMQYAKTTHCATIPFNVIVQKDNSGNFTTVSDAVKAAPKNSKTRYMIRIKPGRYKERVEIESDLTYISLIGDDVTTTIITFDRSNGSGFKTNETGTLTDSLFLSSPSSPSLSKEAAKREPFQHLGNCLPLRTLTFSPFGRGREASLAQQFEYSFEKASGLKGVLRLTQSG</sequence>
<protein>
    <recommendedName>
        <fullName evidence="4 8">Pectinesterase</fullName>
        <ecNumber evidence="4 8">3.1.1.11</ecNumber>
    </recommendedName>
</protein>
<name>W9QFB9_9ROSA</name>
<dbReference type="InterPro" id="IPR018040">
    <property type="entry name" value="Pectinesterase_Tyr_AS"/>
</dbReference>
<feature type="chain" id="PRO_5005151840" description="Pectinesterase" evidence="8">
    <location>
        <begin position="28"/>
        <end position="190"/>
    </location>
</feature>
<comment type="function">
    <text evidence="8">Acts in the modification of cell walls via demethylesterification of cell wall pectin.</text>
</comment>
<dbReference type="Gene3D" id="2.160.20.10">
    <property type="entry name" value="Single-stranded right-handed beta-helix, Pectin lyase-like"/>
    <property type="match status" value="1"/>
</dbReference>
<evidence type="ECO:0000313" key="10">
    <source>
        <dbReference type="EMBL" id="EXB32763.1"/>
    </source>
</evidence>
<dbReference type="InterPro" id="IPR012334">
    <property type="entry name" value="Pectin_lyas_fold"/>
</dbReference>